<reference evidence="2 3" key="1">
    <citation type="journal article" date="2020" name="Cell Host Microbe">
        <title>Functional and Genomic Variation between Human-Derived Isolates of Lachnospiraceae Reveals Inter- and Intra-Species Diversity.</title>
        <authorList>
            <person name="Sorbara M.T."/>
            <person name="Littmann E.R."/>
            <person name="Fontana E."/>
            <person name="Moody T.U."/>
            <person name="Kohout C.E."/>
            <person name="Gjonbalaj M."/>
            <person name="Eaton V."/>
            <person name="Seok R."/>
            <person name="Leiner I.M."/>
            <person name="Pamer E.G."/>
        </authorList>
    </citation>
    <scope>NUCLEOTIDE SEQUENCE [LARGE SCALE GENOMIC DNA]</scope>
    <source>
        <strain evidence="2 3">MSK.1.17</strain>
    </source>
</reference>
<keyword evidence="3" id="KW-1185">Reference proteome</keyword>
<dbReference type="EMBL" id="JAAITT010000016">
    <property type="protein sequence ID" value="NSJ49541.1"/>
    <property type="molecule type" value="Genomic_DNA"/>
</dbReference>
<reference evidence="1" key="3">
    <citation type="submission" date="2022-01" db="EMBL/GenBank/DDBJ databases">
        <title>Collection of gut derived symbiotic bacterial strains cultured from healthy donors.</title>
        <authorList>
            <person name="Lin H."/>
            <person name="Kohout C."/>
            <person name="Waligurski E."/>
            <person name="Pamer E.G."/>
        </authorList>
    </citation>
    <scope>NUCLEOTIDE SEQUENCE</scope>
    <source>
        <strain evidence="1">DFI.6.55</strain>
    </source>
</reference>
<sequence length="221" mass="25264">MKNRMIDQLRNVMPSGMQIPKEIKALYQYIEDNHLYIDKNGCRYGVLFPEDELMASRTEHGREGGTRIIFYPGGTENLKYWFASGEDEELQQRLCVFAQTGGEGSEAAFWLTDEGELKIIHMGSGSGSMLSCMLADNALDFLRLIAIGYDEICWDEDFAYPPNENPDAEVMVKPNTKFQNWVTQAFGTRIPKTALEVVKHPANMDDESSEDAFFKWIQKYM</sequence>
<dbReference type="RefSeq" id="WP_117559987.1">
    <property type="nucleotide sequence ID" value="NZ_CAXTHN010000018.1"/>
</dbReference>
<name>A0AAW5BTH3_9FIRM</name>
<comment type="caution">
    <text evidence="1">The sequence shown here is derived from an EMBL/GenBank/DDBJ whole genome shotgun (WGS) entry which is preliminary data.</text>
</comment>
<evidence type="ECO:0000313" key="4">
    <source>
        <dbReference type="Proteomes" id="UP001299608"/>
    </source>
</evidence>
<dbReference type="Proteomes" id="UP001299608">
    <property type="component" value="Unassembled WGS sequence"/>
</dbReference>
<evidence type="ECO:0000313" key="3">
    <source>
        <dbReference type="Proteomes" id="UP000669239"/>
    </source>
</evidence>
<gene>
    <name evidence="2" type="ORF">G5B36_12645</name>
    <name evidence="1" type="ORF">L0N08_03910</name>
</gene>
<reference evidence="2" key="2">
    <citation type="submission" date="2020-02" db="EMBL/GenBank/DDBJ databases">
        <authorList>
            <person name="Littmann E."/>
            <person name="Sorbara M."/>
        </authorList>
    </citation>
    <scope>NUCLEOTIDE SEQUENCE</scope>
    <source>
        <strain evidence="2">MSK.1.17</strain>
    </source>
</reference>
<accession>A0AAW5BTH3</accession>
<proteinExistence type="predicted"/>
<organism evidence="1 4">
    <name type="scientific">Enterocloster aldenensis</name>
    <dbReference type="NCBI Taxonomy" id="358742"/>
    <lineage>
        <taxon>Bacteria</taxon>
        <taxon>Bacillati</taxon>
        <taxon>Bacillota</taxon>
        <taxon>Clostridia</taxon>
        <taxon>Lachnospirales</taxon>
        <taxon>Lachnospiraceae</taxon>
        <taxon>Enterocloster</taxon>
    </lineage>
</organism>
<dbReference type="AlphaFoldDB" id="A0AAW5BTH3"/>
<dbReference type="EMBL" id="JAKNGE010000004">
    <property type="protein sequence ID" value="MCG4744552.1"/>
    <property type="molecule type" value="Genomic_DNA"/>
</dbReference>
<evidence type="ECO:0000313" key="1">
    <source>
        <dbReference type="EMBL" id="MCG4744552.1"/>
    </source>
</evidence>
<evidence type="ECO:0000313" key="2">
    <source>
        <dbReference type="EMBL" id="NSJ49541.1"/>
    </source>
</evidence>
<dbReference type="Proteomes" id="UP000669239">
    <property type="component" value="Unassembled WGS sequence"/>
</dbReference>
<protein>
    <submittedName>
        <fullName evidence="2">SMI1/KNR4 family protein</fullName>
    </submittedName>
</protein>